<dbReference type="InterPro" id="IPR008775">
    <property type="entry name" value="Phytyl_CoA_dOase-like"/>
</dbReference>
<keyword evidence="1" id="KW-0223">Dioxygenase</keyword>
<reference evidence="1" key="1">
    <citation type="submission" date="2021-01" db="EMBL/GenBank/DDBJ databases">
        <title>Whole genome shotgun sequence of Sinosporangium siamense NBRC 109515.</title>
        <authorList>
            <person name="Komaki H."/>
            <person name="Tamura T."/>
        </authorList>
    </citation>
    <scope>NUCLEOTIDE SEQUENCE</scope>
    <source>
        <strain evidence="1">NBRC 109515</strain>
    </source>
</reference>
<keyword evidence="2" id="KW-1185">Reference proteome</keyword>
<dbReference type="EMBL" id="BOOW01000044">
    <property type="protein sequence ID" value="GII96452.1"/>
    <property type="molecule type" value="Genomic_DNA"/>
</dbReference>
<gene>
    <name evidence="1" type="ORF">Ssi02_66830</name>
</gene>
<dbReference type="Proteomes" id="UP000606172">
    <property type="component" value="Unassembled WGS sequence"/>
</dbReference>
<comment type="caution">
    <text evidence="1">The sequence shown here is derived from an EMBL/GenBank/DDBJ whole genome shotgun (WGS) entry which is preliminary data.</text>
</comment>
<organism evidence="1 2">
    <name type="scientific">Sinosporangium siamense</name>
    <dbReference type="NCBI Taxonomy" id="1367973"/>
    <lineage>
        <taxon>Bacteria</taxon>
        <taxon>Bacillati</taxon>
        <taxon>Actinomycetota</taxon>
        <taxon>Actinomycetes</taxon>
        <taxon>Streptosporangiales</taxon>
        <taxon>Streptosporangiaceae</taxon>
        <taxon>Sinosporangium</taxon>
    </lineage>
</organism>
<dbReference type="AlphaFoldDB" id="A0A919VBF2"/>
<evidence type="ECO:0000313" key="2">
    <source>
        <dbReference type="Proteomes" id="UP000606172"/>
    </source>
</evidence>
<name>A0A919VBF2_9ACTN</name>
<dbReference type="Gene3D" id="2.60.120.620">
    <property type="entry name" value="q2cbj1_9rhob like domain"/>
    <property type="match status" value="1"/>
</dbReference>
<keyword evidence="1" id="KW-0560">Oxidoreductase</keyword>
<proteinExistence type="predicted"/>
<protein>
    <submittedName>
        <fullName evidence="1">Phytanoyl-CoA dioxygenase</fullName>
    </submittedName>
</protein>
<dbReference type="Pfam" id="PF05721">
    <property type="entry name" value="PhyH"/>
    <property type="match status" value="1"/>
</dbReference>
<evidence type="ECO:0000313" key="1">
    <source>
        <dbReference type="EMBL" id="GII96452.1"/>
    </source>
</evidence>
<dbReference type="GO" id="GO:0016706">
    <property type="term" value="F:2-oxoglutarate-dependent dioxygenase activity"/>
    <property type="evidence" value="ECO:0007669"/>
    <property type="project" value="UniProtKB-ARBA"/>
</dbReference>
<dbReference type="SUPFAM" id="SSF51197">
    <property type="entry name" value="Clavaminate synthase-like"/>
    <property type="match status" value="1"/>
</dbReference>
<accession>A0A919VBF2</accession>
<sequence length="262" mass="28199">MSPGVKVLTEKQVERFVDDGFVKVEGAFSAELAARAREILWRQMGLSPDDPAGWTEPVRWANDFTGQGPFGEAMASPRLCAAFGQIVGAGRWRPRITWGNIPVRFPRLPPANDTGWHIDAGFGGDDGTWRANLASDGRALLVLGLFSDTGPDDAPTRVRVGSHLDVPPILAAAGKEGVDVFAAAEEIERASRHRPEVLATGGAGDVYLCHPFLVHAAQGHRGTRVRFLAQPPLEPAAPLDPGRPAADLSPVERAIRRSLRVE</sequence>